<evidence type="ECO:0000313" key="2">
    <source>
        <dbReference type="EMBL" id="ARB04647.1"/>
    </source>
</evidence>
<protein>
    <submittedName>
        <fullName evidence="2">SMI1/KNR4 family protein</fullName>
    </submittedName>
</protein>
<proteinExistence type="predicted"/>
<evidence type="ECO:0000313" key="3">
    <source>
        <dbReference type="Proteomes" id="UP000191249"/>
    </source>
</evidence>
<evidence type="ECO:0000259" key="1">
    <source>
        <dbReference type="SMART" id="SM00860"/>
    </source>
</evidence>
<dbReference type="RefSeq" id="WP_013449103.1">
    <property type="nucleotide sequence ID" value="NZ_CAUJPL010000073.1"/>
</dbReference>
<accession>A0AAU8VRD1</accession>
<feature type="domain" description="Knr4/Smi1-like" evidence="1">
    <location>
        <begin position="20"/>
        <end position="141"/>
    </location>
</feature>
<dbReference type="AlphaFoldDB" id="A0AAU8VRD1"/>
<organism evidence="2 3">
    <name type="scientific">Neisseria lactamica</name>
    <dbReference type="NCBI Taxonomy" id="486"/>
    <lineage>
        <taxon>Bacteria</taxon>
        <taxon>Pseudomonadati</taxon>
        <taxon>Pseudomonadota</taxon>
        <taxon>Betaproteobacteria</taxon>
        <taxon>Neisseriales</taxon>
        <taxon>Neisseriaceae</taxon>
        <taxon>Neisseria</taxon>
    </lineage>
</organism>
<gene>
    <name evidence="2" type="ORF">B2G52_06870</name>
</gene>
<reference evidence="2 3" key="1">
    <citation type="submission" date="2017-03" db="EMBL/GenBank/DDBJ databases">
        <title>N. lactamica Y92-1009 whole genome sequence.</title>
        <authorList>
            <person name="Pandey A.K."/>
            <person name="Read R.C."/>
        </authorList>
    </citation>
    <scope>NUCLEOTIDE SEQUENCE [LARGE SCALE GENOMIC DNA]</scope>
    <source>
        <strain evidence="2 3">Y92-1009</strain>
    </source>
</reference>
<dbReference type="InterPro" id="IPR037883">
    <property type="entry name" value="Knr4/Smi1-like_sf"/>
</dbReference>
<dbReference type="EMBL" id="CP019894">
    <property type="protein sequence ID" value="ARB04647.1"/>
    <property type="molecule type" value="Genomic_DNA"/>
</dbReference>
<dbReference type="Gene3D" id="3.40.1580.10">
    <property type="entry name" value="SMI1/KNR4-like"/>
    <property type="match status" value="1"/>
</dbReference>
<dbReference type="Pfam" id="PF14568">
    <property type="entry name" value="SUKH_6"/>
    <property type="match status" value="1"/>
</dbReference>
<dbReference type="InterPro" id="IPR018958">
    <property type="entry name" value="Knr4/Smi1-like_dom"/>
</dbReference>
<dbReference type="SUPFAM" id="SSF160631">
    <property type="entry name" value="SMI1/KNR4-like"/>
    <property type="match status" value="1"/>
</dbReference>
<sequence length="172" mass="19915">MNSLSNSIFFEKPNPFGECHITQIENFEKKFSIKIPKDYRNYLCHFNGAKPINTICSFNSNGGTIVHHMYGLHNHEAYRLKVEKGMLLFAEDSFGNHFAINVSNGENYGFVYFIDTELIDTEFNAQSIVMLNKTFDAFISSLTSEDMFLDNLEKENPEIYARIKEFKKNPQI</sequence>
<dbReference type="Proteomes" id="UP000191249">
    <property type="component" value="Chromosome"/>
</dbReference>
<name>A0AAU8VRD1_NEILA</name>
<dbReference type="SMART" id="SM00860">
    <property type="entry name" value="SMI1_KNR4"/>
    <property type="match status" value="1"/>
</dbReference>